<proteinExistence type="predicted"/>
<accession>A0A068R7Y5</accession>
<reference evidence="1 2" key="1">
    <citation type="submission" date="2013-07" db="EMBL/GenBank/DDBJ databases">
        <authorList>
            <person name="Genoscope - CEA"/>
        </authorList>
    </citation>
    <scope>NUCLEOTIDE SEQUENCE [LARGE SCALE GENOMIC DNA]</scope>
    <source>
        <strain evidence="1 2">G6</strain>
    </source>
</reference>
<dbReference type="AlphaFoldDB" id="A0A068R7Y5"/>
<dbReference type="KEGG" id="xpo:XPG1_2563"/>
<dbReference type="Proteomes" id="UP000032735">
    <property type="component" value="Chromosome"/>
</dbReference>
<gene>
    <name evidence="1" type="ORF">XPG1_2563</name>
</gene>
<keyword evidence="2" id="KW-1185">Reference proteome</keyword>
<sequence>MALAIKVSPVGLWHSKLFHSHYWTQQTRQPYANLNECTNYKQQFYPTARNHIS</sequence>
<dbReference type="HOGENOM" id="CLU_3067760_0_0_6"/>
<evidence type="ECO:0000313" key="2">
    <source>
        <dbReference type="Proteomes" id="UP000032735"/>
    </source>
</evidence>
<protein>
    <submittedName>
        <fullName evidence="1">Uncharacterized protein</fullName>
    </submittedName>
</protein>
<dbReference type="EMBL" id="FO704551">
    <property type="protein sequence ID" value="CDG22215.1"/>
    <property type="molecule type" value="Genomic_DNA"/>
</dbReference>
<evidence type="ECO:0000313" key="1">
    <source>
        <dbReference type="EMBL" id="CDG22215.1"/>
    </source>
</evidence>
<organism evidence="1 2">
    <name type="scientific">Xenorhabdus poinarii G6</name>
    <dbReference type="NCBI Taxonomy" id="1354304"/>
    <lineage>
        <taxon>Bacteria</taxon>
        <taxon>Pseudomonadati</taxon>
        <taxon>Pseudomonadota</taxon>
        <taxon>Gammaproteobacteria</taxon>
        <taxon>Enterobacterales</taxon>
        <taxon>Morganellaceae</taxon>
        <taxon>Xenorhabdus</taxon>
    </lineage>
</organism>
<name>A0A068R7Y5_9GAMM</name>